<dbReference type="InterPro" id="IPR039986">
    <property type="entry name" value="CFAP210"/>
</dbReference>
<sequence length="476" mass="55125">MQAPSSISKSSLDRIRQAVSPTSSSGHDIRREKLRALQAKSIGRVQTWSNTLEAQREQAIVARAKRLELEEQKQQVQDEEDRLRYEAKRQQIINNAKRIMFEETEMMKKLSSAKLLSDVVVERKACRKVKDAIAQKALEAEELFQEGMRTQREIGIREEMQQATRRRSAQMQSATMVRQQKLDAENARVQSKLEARAEGERLQAKAKRDREEDTENSRLKAIAQKQAKAQALEAQKRHLEVIRLAKEKDAKELAASVVAAEKRQQLADLLKSKHAERARQKFEQRERINMAVAKAREQQLLAQVESTEREAEERNLKQRKEESQVAQKHASRLEDMKRSIAAQIECRRKNQEEVRAQNEKDLANANDEVAAHYRDESCKIQSARQKSLELAAFHQQQMNSKREQAIAEDPEQQNVDAVVANRNWADERFHQYSDELMRKYSALGPDVALPIRLTMNRIYAEQHPPKRKQQRSTNPF</sequence>
<protein>
    <recommendedName>
        <fullName evidence="4">Trichohyalin-plectin-homology domain-containing protein</fullName>
    </recommendedName>
</protein>
<dbReference type="PANTHER" id="PTHR28663">
    <property type="entry name" value="COILED-COIL DOMAIN-CONTAINING PROTEIN 173"/>
    <property type="match status" value="1"/>
</dbReference>
<evidence type="ECO:0000256" key="1">
    <source>
        <dbReference type="ARBA" id="ARBA00023054"/>
    </source>
</evidence>
<dbReference type="InterPro" id="IPR043597">
    <property type="entry name" value="TPH_dom"/>
</dbReference>
<dbReference type="EMBL" id="HACM01004471">
    <property type="protein sequence ID" value="CRZ04913.1"/>
    <property type="molecule type" value="Transcribed_RNA"/>
</dbReference>
<feature type="compositionally biased region" description="Polar residues" evidence="3">
    <location>
        <begin position="1"/>
        <end position="10"/>
    </location>
</feature>
<evidence type="ECO:0000259" key="4">
    <source>
        <dbReference type="Pfam" id="PF13868"/>
    </source>
</evidence>
<reference evidence="5" key="1">
    <citation type="submission" date="2015-04" db="EMBL/GenBank/DDBJ databases">
        <title>The genome sequence of the plant pathogenic Rhizarian Plasmodiophora brassicae reveals insights in its biotrophic life cycle and the origin of chitin synthesis.</title>
        <authorList>
            <person name="Schwelm A."/>
            <person name="Fogelqvist J."/>
            <person name="Knaust A."/>
            <person name="Julke S."/>
            <person name="Lilja T."/>
            <person name="Dhandapani V."/>
            <person name="Bonilla-Rosso G."/>
            <person name="Karlsson M."/>
            <person name="Shevchenko A."/>
            <person name="Choi S.R."/>
            <person name="Kim H.G."/>
            <person name="Park J.Y."/>
            <person name="Lim Y.P."/>
            <person name="Ludwig-Muller J."/>
            <person name="Dixelius C."/>
        </authorList>
    </citation>
    <scope>NUCLEOTIDE SEQUENCE</scope>
    <source>
        <tissue evidence="5">Potato root galls</tissue>
    </source>
</reference>
<accession>A0A0H5QSB3</accession>
<proteinExistence type="predicted"/>
<dbReference type="AlphaFoldDB" id="A0A0H5QSB3"/>
<dbReference type="PANTHER" id="PTHR28663:SF1">
    <property type="entry name" value="CILIA- AND FLAGELLA- ASSOCIATED PROTEIN 210"/>
    <property type="match status" value="1"/>
</dbReference>
<evidence type="ECO:0000256" key="3">
    <source>
        <dbReference type="SAM" id="MobiDB-lite"/>
    </source>
</evidence>
<feature type="domain" description="Trichohyalin-plectin-homology" evidence="4">
    <location>
        <begin position="102"/>
        <end position="412"/>
    </location>
</feature>
<feature type="region of interest" description="Disordered" evidence="3">
    <location>
        <begin position="1"/>
        <end position="31"/>
    </location>
</feature>
<feature type="coiled-coil region" evidence="2">
    <location>
        <begin position="52"/>
        <end position="89"/>
    </location>
</feature>
<feature type="compositionally biased region" description="Basic and acidic residues" evidence="3">
    <location>
        <begin position="306"/>
        <end position="323"/>
    </location>
</feature>
<evidence type="ECO:0000256" key="2">
    <source>
        <dbReference type="SAM" id="Coils"/>
    </source>
</evidence>
<feature type="region of interest" description="Disordered" evidence="3">
    <location>
        <begin position="304"/>
        <end position="334"/>
    </location>
</feature>
<feature type="compositionally biased region" description="Basic and acidic residues" evidence="3">
    <location>
        <begin position="180"/>
        <end position="217"/>
    </location>
</feature>
<organism evidence="5">
    <name type="scientific">Spongospora subterranea</name>
    <dbReference type="NCBI Taxonomy" id="70186"/>
    <lineage>
        <taxon>Eukaryota</taxon>
        <taxon>Sar</taxon>
        <taxon>Rhizaria</taxon>
        <taxon>Endomyxa</taxon>
        <taxon>Phytomyxea</taxon>
        <taxon>Plasmodiophorida</taxon>
        <taxon>Plasmodiophoridae</taxon>
        <taxon>Spongospora</taxon>
    </lineage>
</organism>
<keyword evidence="1 2" id="KW-0175">Coiled coil</keyword>
<evidence type="ECO:0000313" key="5">
    <source>
        <dbReference type="EMBL" id="CRZ04913.1"/>
    </source>
</evidence>
<dbReference type="Pfam" id="PF13868">
    <property type="entry name" value="TPH"/>
    <property type="match status" value="1"/>
</dbReference>
<name>A0A0H5QSB3_9EUKA</name>
<feature type="region of interest" description="Disordered" evidence="3">
    <location>
        <begin position="179"/>
        <end position="217"/>
    </location>
</feature>